<dbReference type="EMBL" id="OP389270">
    <property type="protein sequence ID" value="UZZ64622.1"/>
    <property type="molecule type" value="Genomic_DNA"/>
</dbReference>
<organism evidence="1 2">
    <name type="scientific">Salmonella phage MET_P1_001_43</name>
    <dbReference type="NCBI Taxonomy" id="2982923"/>
    <lineage>
        <taxon>Viruses</taxon>
        <taxon>Duplodnaviria</taxon>
        <taxon>Heunggongvirae</taxon>
        <taxon>Uroviricota</taxon>
        <taxon>Caudoviricetes</taxon>
        <taxon>Sarkviridae</taxon>
        <taxon>Guernseyvirinae</taxon>
        <taxon>Jerseyvirus</taxon>
        <taxon>Jerseyvirus METP100143</taxon>
    </lineage>
</organism>
<accession>A0A9E8LRX7</accession>
<keyword evidence="2" id="KW-1185">Reference proteome</keyword>
<sequence>MLHSRTYYCRCFYRLRFVLRNLNKAPFGAFTV</sequence>
<proteinExistence type="predicted"/>
<evidence type="ECO:0000313" key="2">
    <source>
        <dbReference type="Proteomes" id="UP001163195"/>
    </source>
</evidence>
<dbReference type="KEGG" id="vg:79714590"/>
<name>A0A9E8LRX7_9CAUD</name>
<protein>
    <submittedName>
        <fullName evidence="1">Uncharacterized protein</fullName>
    </submittedName>
</protein>
<dbReference type="RefSeq" id="YP_010747828.1">
    <property type="nucleotide sequence ID" value="NC_073203.1"/>
</dbReference>
<dbReference type="GeneID" id="79714590"/>
<evidence type="ECO:0000313" key="1">
    <source>
        <dbReference type="EMBL" id="UZZ64622.1"/>
    </source>
</evidence>
<reference evidence="1" key="1">
    <citation type="submission" date="2022-09" db="EMBL/GenBank/DDBJ databases">
        <authorList>
            <person name="Soyer Y."/>
            <person name="Guzel M."/>
        </authorList>
    </citation>
    <scope>NUCLEOTIDE SEQUENCE</scope>
</reference>
<dbReference type="Proteomes" id="UP001163195">
    <property type="component" value="Segment"/>
</dbReference>